<dbReference type="InterPro" id="IPR006094">
    <property type="entry name" value="Oxid_FAD_bind_N"/>
</dbReference>
<evidence type="ECO:0000313" key="5">
    <source>
        <dbReference type="Proteomes" id="UP000326799"/>
    </source>
</evidence>
<dbReference type="InterPro" id="IPR016169">
    <property type="entry name" value="FAD-bd_PCMH_sub2"/>
</dbReference>
<comment type="similarity">
    <text evidence="1">Belongs to the oxygen-dependent FAD-linked oxidoreductase family.</text>
</comment>
<evidence type="ECO:0000259" key="3">
    <source>
        <dbReference type="PROSITE" id="PS51387"/>
    </source>
</evidence>
<dbReference type="Gene3D" id="3.30.465.10">
    <property type="match status" value="2"/>
</dbReference>
<dbReference type="GO" id="GO:0016491">
    <property type="term" value="F:oxidoreductase activity"/>
    <property type="evidence" value="ECO:0007669"/>
    <property type="project" value="UniProtKB-KW"/>
</dbReference>
<name>A0A5N6EB67_9EURO</name>
<organism evidence="4 5">
    <name type="scientific">Aspergillus novoparasiticus</name>
    <dbReference type="NCBI Taxonomy" id="986946"/>
    <lineage>
        <taxon>Eukaryota</taxon>
        <taxon>Fungi</taxon>
        <taxon>Dikarya</taxon>
        <taxon>Ascomycota</taxon>
        <taxon>Pezizomycotina</taxon>
        <taxon>Eurotiomycetes</taxon>
        <taxon>Eurotiomycetidae</taxon>
        <taxon>Eurotiales</taxon>
        <taxon>Aspergillaceae</taxon>
        <taxon>Aspergillus</taxon>
        <taxon>Aspergillus subgen. Circumdati</taxon>
    </lineage>
</organism>
<keyword evidence="2" id="KW-0560">Oxidoreductase</keyword>
<evidence type="ECO:0000256" key="1">
    <source>
        <dbReference type="ARBA" id="ARBA00005466"/>
    </source>
</evidence>
<sequence length="594" mass="64160">MFTAVSLIHWSFPPCMISSSRSKMAPSTFKSSLVSLAVHLLGVSAGACDLDSFNATVGGRVQPLKPFSLPCFSNYNGTEVAVNDAACSTIQSNYSDPYLRTNSPNGYMNNQVEMCASEPSDQCLLDSSDPTDPLAFTNTVCQQGNLPSYYLEVQQASDAVEAFKFASCSGTRLSIKNSGHDYLGRSSGKGTLALWTRNLQSKAYHADFKPEGCDACSAPGTAVQAITIGAGVNFNEVYSFANSHNVTFLGGYAPTVGASGGFLQTAGHSILSPVYGLAIDRVIQFKVVTPDGQYRIANECQNQDLFWALRGGGGGTFGVVIESTHRVEPQLSFVAAIIKFTSNSTNLLPFMDIVVNNTLKWASEGWGGHISGSSLINVTPLLSVAQAEESLADVIAYANSQGGSATVEQFSSWYAFYEKYVTSNAVSVGVTHFAGSRLVPKAVFETAEGRKNLMDFLSLLQSKGQSPYIPIVGPVLYNYTTNSTSATPAWRSAIWELGSGTSWAWNTTLETREQKIAGLQNMTAILEEITPGSGAYSCEANPFTKDWQEAWWGENYEPLLNIKNKYDPKRLLNCWKCIGWEESDAKSSCFSAFS</sequence>
<keyword evidence="5" id="KW-1185">Reference proteome</keyword>
<dbReference type="Pfam" id="PF08031">
    <property type="entry name" value="BBE"/>
    <property type="match status" value="1"/>
</dbReference>
<protein>
    <recommendedName>
        <fullName evidence="3">FAD-binding PCMH-type domain-containing protein</fullName>
    </recommendedName>
</protein>
<dbReference type="InterPro" id="IPR036318">
    <property type="entry name" value="FAD-bd_PCMH-like_sf"/>
</dbReference>
<gene>
    <name evidence="4" type="ORF">BDV33DRAFT_181945</name>
</gene>
<dbReference type="PANTHER" id="PTHR13878">
    <property type="entry name" value="GULONOLACTONE OXIDASE"/>
    <property type="match status" value="1"/>
</dbReference>
<reference evidence="4 5" key="1">
    <citation type="submission" date="2019-04" db="EMBL/GenBank/DDBJ databases">
        <title>Fungal friends and foes A comparative genomics study of 23 Aspergillus species from section Flavi.</title>
        <authorList>
            <consortium name="DOE Joint Genome Institute"/>
            <person name="Kjaerbolling I."/>
            <person name="Vesth T.C."/>
            <person name="Frisvad J.C."/>
            <person name="Nybo J.L."/>
            <person name="Theobald S."/>
            <person name="Kildgaard S."/>
            <person name="Petersen T.I."/>
            <person name="Kuo A."/>
            <person name="Sato A."/>
            <person name="Lyhne E.K."/>
            <person name="Kogle M.E."/>
            <person name="Wiebenga A."/>
            <person name="Kun R.S."/>
            <person name="Lubbers R.J."/>
            <person name="Makela M.R."/>
            <person name="Barry K."/>
            <person name="Chovatia M."/>
            <person name="Clum A."/>
            <person name="Daum C."/>
            <person name="Haridas S."/>
            <person name="He G."/>
            <person name="LaButti K."/>
            <person name="Lipzen A."/>
            <person name="Mondo S."/>
            <person name="Pangilinan J."/>
            <person name="Riley R."/>
            <person name="Salamov A."/>
            <person name="Simmons B.A."/>
            <person name="Magnuson J.K."/>
            <person name="Henrissat B."/>
            <person name="Mortensen U.H."/>
            <person name="Larsen T.O."/>
            <person name="De vries R.P."/>
            <person name="Grigoriev I.V."/>
            <person name="Machida M."/>
            <person name="Baker S.E."/>
            <person name="Andersen M.R."/>
        </authorList>
    </citation>
    <scope>NUCLEOTIDE SEQUENCE [LARGE SCALE GENOMIC DNA]</scope>
    <source>
        <strain evidence="4 5">CBS 126849</strain>
    </source>
</reference>
<dbReference type="PANTHER" id="PTHR13878:SF91">
    <property type="entry name" value="FAD BINDING DOMAIN PROTEIN (AFU_ORTHOLOGUE AFUA_6G12070)-RELATED"/>
    <property type="match status" value="1"/>
</dbReference>
<dbReference type="GO" id="GO:0071949">
    <property type="term" value="F:FAD binding"/>
    <property type="evidence" value="ECO:0007669"/>
    <property type="project" value="InterPro"/>
</dbReference>
<dbReference type="InterPro" id="IPR016166">
    <property type="entry name" value="FAD-bd_PCMH"/>
</dbReference>
<dbReference type="InterPro" id="IPR012951">
    <property type="entry name" value="BBE"/>
</dbReference>
<accession>A0A5N6EB67</accession>
<dbReference type="AlphaFoldDB" id="A0A5N6EB67"/>
<evidence type="ECO:0000256" key="2">
    <source>
        <dbReference type="ARBA" id="ARBA00023002"/>
    </source>
</evidence>
<evidence type="ECO:0000313" key="4">
    <source>
        <dbReference type="EMBL" id="KAB8214846.1"/>
    </source>
</evidence>
<dbReference type="EMBL" id="ML733520">
    <property type="protein sequence ID" value="KAB8214846.1"/>
    <property type="molecule type" value="Genomic_DNA"/>
</dbReference>
<dbReference type="Pfam" id="PF01565">
    <property type="entry name" value="FAD_binding_4"/>
    <property type="match status" value="1"/>
</dbReference>
<dbReference type="PROSITE" id="PS51387">
    <property type="entry name" value="FAD_PCMH"/>
    <property type="match status" value="1"/>
</dbReference>
<feature type="domain" description="FAD-binding PCMH-type" evidence="3">
    <location>
        <begin position="143"/>
        <end position="330"/>
    </location>
</feature>
<dbReference type="SUPFAM" id="SSF56176">
    <property type="entry name" value="FAD-binding/transporter-associated domain-like"/>
    <property type="match status" value="1"/>
</dbReference>
<proteinExistence type="inferred from homology"/>
<dbReference type="Proteomes" id="UP000326799">
    <property type="component" value="Unassembled WGS sequence"/>
</dbReference>
<dbReference type="InterPro" id="IPR050432">
    <property type="entry name" value="FAD-linked_Oxidoreductases_BP"/>
</dbReference>